<sequence>MYIAKQCKTFHDHLHERWQ</sequence>
<comment type="caution">
    <text evidence="1">The sequence shown here is derived from an EMBL/GenBank/DDBJ whole genome shotgun (WGS) entry which is preliminary data.</text>
</comment>
<name>A0A3L6E1M6_MAIZE</name>
<dbReference type="Proteomes" id="UP000251960">
    <property type="component" value="Chromosome 7"/>
</dbReference>
<dbReference type="EMBL" id="NCVQ01000008">
    <property type="protein sequence ID" value="PWZ14223.1"/>
    <property type="molecule type" value="Genomic_DNA"/>
</dbReference>
<dbReference type="AlphaFoldDB" id="A0A3L6E1M6"/>
<protein>
    <submittedName>
        <fullName evidence="1">Uncharacterized protein</fullName>
    </submittedName>
</protein>
<organism evidence="1">
    <name type="scientific">Zea mays</name>
    <name type="common">Maize</name>
    <dbReference type="NCBI Taxonomy" id="4577"/>
    <lineage>
        <taxon>Eukaryota</taxon>
        <taxon>Viridiplantae</taxon>
        <taxon>Streptophyta</taxon>
        <taxon>Embryophyta</taxon>
        <taxon>Tracheophyta</taxon>
        <taxon>Spermatophyta</taxon>
        <taxon>Magnoliopsida</taxon>
        <taxon>Liliopsida</taxon>
        <taxon>Poales</taxon>
        <taxon>Poaceae</taxon>
        <taxon>PACMAD clade</taxon>
        <taxon>Panicoideae</taxon>
        <taxon>Andropogonodae</taxon>
        <taxon>Andropogoneae</taxon>
        <taxon>Tripsacinae</taxon>
        <taxon>Zea</taxon>
    </lineage>
</organism>
<gene>
    <name evidence="1" type="ORF">Zm00014a_000630</name>
</gene>
<proteinExistence type="predicted"/>
<accession>A0A3L6E1M6</accession>
<evidence type="ECO:0000313" key="1">
    <source>
        <dbReference type="EMBL" id="PWZ14223.1"/>
    </source>
</evidence>
<reference evidence="1" key="1">
    <citation type="journal article" date="2018" name="Nat. Genet.">
        <title>Extensive intraspecific gene order and gene structural variations between Mo17 and other maize genomes.</title>
        <authorList>
            <person name="Sun S."/>
            <person name="Zhou Y."/>
            <person name="Chen J."/>
            <person name="Shi J."/>
            <person name="Zhao H."/>
            <person name="Zhao H."/>
            <person name="Song W."/>
            <person name="Zhang M."/>
            <person name="Cui Y."/>
            <person name="Dong X."/>
            <person name="Liu H."/>
            <person name="Ma X."/>
            <person name="Jiao Y."/>
            <person name="Wang B."/>
            <person name="Wei X."/>
            <person name="Stein J.C."/>
            <person name="Glaubitz J.C."/>
            <person name="Lu F."/>
            <person name="Yu G."/>
            <person name="Liang C."/>
            <person name="Fengler K."/>
            <person name="Li B."/>
            <person name="Rafalski A."/>
            <person name="Schnable P.S."/>
            <person name="Ware D.H."/>
            <person name="Buckler E.S."/>
            <person name="Lai J."/>
        </authorList>
    </citation>
    <scope>NUCLEOTIDE SEQUENCE [LARGE SCALE GENOMIC DNA]</scope>
    <source>
        <tissue evidence="1">Seedling</tissue>
    </source>
</reference>